<gene>
    <name evidence="12" type="ORF">BD289DRAFT_485542</name>
</gene>
<dbReference type="GO" id="GO:0000139">
    <property type="term" value="C:Golgi membrane"/>
    <property type="evidence" value="ECO:0007669"/>
    <property type="project" value="UniProtKB-SubCell"/>
</dbReference>
<evidence type="ECO:0000256" key="9">
    <source>
        <dbReference type="ARBA" id="ARBA00023136"/>
    </source>
</evidence>
<accession>A0A2T2ZYB5</accession>
<dbReference type="STRING" id="2025994.A0A2T2ZYB5"/>
<dbReference type="GO" id="GO:0000026">
    <property type="term" value="F:alpha-1,2-mannosyltransferase activity"/>
    <property type="evidence" value="ECO:0007669"/>
    <property type="project" value="TreeGrafter"/>
</dbReference>
<evidence type="ECO:0000256" key="10">
    <source>
        <dbReference type="SAM" id="MobiDB-lite"/>
    </source>
</evidence>
<proteinExistence type="inferred from homology"/>
<dbReference type="Proteomes" id="UP000241462">
    <property type="component" value="Unassembled WGS sequence"/>
</dbReference>
<evidence type="ECO:0000313" key="13">
    <source>
        <dbReference type="Proteomes" id="UP000241462"/>
    </source>
</evidence>
<dbReference type="InParanoid" id="A0A2T2ZYB5"/>
<dbReference type="GO" id="GO:0046354">
    <property type="term" value="P:mannan biosynthetic process"/>
    <property type="evidence" value="ECO:0007669"/>
    <property type="project" value="TreeGrafter"/>
</dbReference>
<keyword evidence="7 11" id="KW-1133">Transmembrane helix</keyword>
<sequence>MLLTRGRWNYGPAVLHSRAGTRMLVCLIGAGLLILALWLYMGGAPLHNPAQIGLASDDKSEIAVLSPPPPQPPPDTVSQQPPAGLGGLAEGSLLPSRPTTAWIDTPPAFGDEKAFKSTKKTASLNHPLVLPNARLVEALERFLARPVLSHKQAVGQNEAACPRVQLDKQVNADQLRGERDKWLAVDEDEIIKMRQDAVEFLETTAMEEKSQYGGDDGEVDVLIGPGLGPDGRPVVKGSRGVVIAAGNRRTVERAIACVREMRRLGWSGGVEVWHFEGELAVEEDRDALEALGVEIHMVSTHKSPGQWKNFELKGEAIARSSFDEVLYLDSDNFPLSDITPLFTSPLFRDPRGGQAVFWPDLNRDHPDNAVHRVLGVPCHDAWELDSGQMLVAKSGNGGLNLAALWMAVYMQTKGGYWFSGGDKDTFRYAHLALGIPYTPAPRWLALLGNNFRPRQRGGGGGGDSGGGATETELFCGGAMLQYGLDAWQDTNTGAHELHLQHPEPLFVHANLLKHQSGVPQGGAFTLMRRLKLAQDGVRDGADGEAGGGEEEDKEEAEDDKLRDEMYGGMGKAKPKRPLDSVVGGARDVVGRGLCSDIWAFGPADERQAEIETVNATVAFSGLMATVEQRYFGAGVRPGGW</sequence>
<evidence type="ECO:0000256" key="6">
    <source>
        <dbReference type="ARBA" id="ARBA00022968"/>
    </source>
</evidence>
<organism evidence="12 13">
    <name type="scientific">Coniella lustricola</name>
    <dbReference type="NCBI Taxonomy" id="2025994"/>
    <lineage>
        <taxon>Eukaryota</taxon>
        <taxon>Fungi</taxon>
        <taxon>Dikarya</taxon>
        <taxon>Ascomycota</taxon>
        <taxon>Pezizomycotina</taxon>
        <taxon>Sordariomycetes</taxon>
        <taxon>Sordariomycetidae</taxon>
        <taxon>Diaporthales</taxon>
        <taxon>Schizoparmaceae</taxon>
        <taxon>Coniella</taxon>
    </lineage>
</organism>
<dbReference type="PANTHER" id="PTHR31646">
    <property type="entry name" value="ALPHA-1,2-MANNOSYLTRANSFERASE MNN2"/>
    <property type="match status" value="1"/>
</dbReference>
<feature type="transmembrane region" description="Helical" evidence="11">
    <location>
        <begin position="21"/>
        <end position="41"/>
    </location>
</feature>
<comment type="similarity">
    <text evidence="3">Belongs to the MNN1/MNT family.</text>
</comment>
<keyword evidence="9 11" id="KW-0472">Membrane</keyword>
<evidence type="ECO:0000256" key="3">
    <source>
        <dbReference type="ARBA" id="ARBA00009105"/>
    </source>
</evidence>
<evidence type="ECO:0000256" key="7">
    <source>
        <dbReference type="ARBA" id="ARBA00022989"/>
    </source>
</evidence>
<evidence type="ECO:0000256" key="1">
    <source>
        <dbReference type="ARBA" id="ARBA00004323"/>
    </source>
</evidence>
<feature type="compositionally biased region" description="Acidic residues" evidence="10">
    <location>
        <begin position="547"/>
        <end position="558"/>
    </location>
</feature>
<dbReference type="EMBL" id="KZ678565">
    <property type="protein sequence ID" value="PSR79469.1"/>
    <property type="molecule type" value="Genomic_DNA"/>
</dbReference>
<evidence type="ECO:0000313" key="12">
    <source>
        <dbReference type="EMBL" id="PSR79469.1"/>
    </source>
</evidence>
<evidence type="ECO:0000256" key="2">
    <source>
        <dbReference type="ARBA" id="ARBA00004922"/>
    </source>
</evidence>
<feature type="region of interest" description="Disordered" evidence="10">
    <location>
        <begin position="535"/>
        <end position="560"/>
    </location>
</feature>
<evidence type="ECO:0000256" key="5">
    <source>
        <dbReference type="ARBA" id="ARBA00022692"/>
    </source>
</evidence>
<evidence type="ECO:0000256" key="8">
    <source>
        <dbReference type="ARBA" id="ARBA00023034"/>
    </source>
</evidence>
<evidence type="ECO:0000256" key="11">
    <source>
        <dbReference type="SAM" id="Phobius"/>
    </source>
</evidence>
<reference evidence="12 13" key="1">
    <citation type="journal article" date="2018" name="Mycol. Prog.">
        <title>Coniella lustricola, a new species from submerged detritus.</title>
        <authorList>
            <person name="Raudabaugh D.B."/>
            <person name="Iturriaga T."/>
            <person name="Carver A."/>
            <person name="Mondo S."/>
            <person name="Pangilinan J."/>
            <person name="Lipzen A."/>
            <person name="He G."/>
            <person name="Amirebrahimi M."/>
            <person name="Grigoriev I.V."/>
            <person name="Miller A.N."/>
        </authorList>
    </citation>
    <scope>NUCLEOTIDE SEQUENCE [LARGE SCALE GENOMIC DNA]</scope>
    <source>
        <strain evidence="12 13">B22-T-1</strain>
    </source>
</reference>
<dbReference type="PANTHER" id="PTHR31646:SF1">
    <property type="entry name" value="ALPHA-1,2-MANNOSYLTRANSFERASE MNN2"/>
    <property type="match status" value="1"/>
</dbReference>
<keyword evidence="12" id="KW-0328">Glycosyltransferase</keyword>
<dbReference type="AlphaFoldDB" id="A0A2T2ZYB5"/>
<comment type="subcellular location">
    <subcellularLocation>
        <location evidence="1">Golgi apparatus membrane</location>
        <topology evidence="1">Single-pass type II membrane protein</topology>
    </subcellularLocation>
</comment>
<name>A0A2T2ZYB5_9PEZI</name>
<keyword evidence="5 11" id="KW-0812">Transmembrane</keyword>
<dbReference type="OrthoDB" id="430354at2759"/>
<dbReference type="InterPro" id="IPR029044">
    <property type="entry name" value="Nucleotide-diphossugar_trans"/>
</dbReference>
<comment type="pathway">
    <text evidence="2">Protein modification; protein glycosylation.</text>
</comment>
<dbReference type="Pfam" id="PF11051">
    <property type="entry name" value="Mannosyl_trans3"/>
    <property type="match status" value="1"/>
</dbReference>
<evidence type="ECO:0000256" key="4">
    <source>
        <dbReference type="ARBA" id="ARBA00022679"/>
    </source>
</evidence>
<keyword evidence="6" id="KW-0735">Signal-anchor</keyword>
<keyword evidence="8" id="KW-0333">Golgi apparatus</keyword>
<dbReference type="InterPro" id="IPR022751">
    <property type="entry name" value="Alpha_mannosyltransferase"/>
</dbReference>
<protein>
    <submittedName>
        <fullName evidence="12">Mannosyltransferase putative-domain-containing protein</fullName>
    </submittedName>
</protein>
<keyword evidence="4 12" id="KW-0808">Transferase</keyword>
<feature type="compositionally biased region" description="Pro residues" evidence="10">
    <location>
        <begin position="66"/>
        <end position="75"/>
    </location>
</feature>
<dbReference type="SUPFAM" id="SSF53448">
    <property type="entry name" value="Nucleotide-diphospho-sugar transferases"/>
    <property type="match status" value="1"/>
</dbReference>
<feature type="region of interest" description="Disordered" evidence="10">
    <location>
        <begin position="61"/>
        <end position="91"/>
    </location>
</feature>
<keyword evidence="13" id="KW-1185">Reference proteome</keyword>